<reference evidence="3 4" key="1">
    <citation type="journal article" date="2004" name="Nature">
        <title>Genome sequence of the ultrasmall unicellular red alga Cyanidioschyzon merolae 10D.</title>
        <authorList>
            <person name="Matsuzaki M."/>
            <person name="Misumi O."/>
            <person name="Shin-i T."/>
            <person name="Maruyama S."/>
            <person name="Takahara M."/>
            <person name="Miyagishima S."/>
            <person name="Mori T."/>
            <person name="Nishida K."/>
            <person name="Yagisawa F."/>
            <person name="Nishida K."/>
            <person name="Yoshida Y."/>
            <person name="Nishimura Y."/>
            <person name="Nakao S."/>
            <person name="Kobayashi T."/>
            <person name="Momoyama Y."/>
            <person name="Higashiyama T."/>
            <person name="Minoda A."/>
            <person name="Sano M."/>
            <person name="Nomoto H."/>
            <person name="Oishi K."/>
            <person name="Hayashi H."/>
            <person name="Ohta F."/>
            <person name="Nishizaka S."/>
            <person name="Haga S."/>
            <person name="Miura S."/>
            <person name="Morishita T."/>
            <person name="Kabeya Y."/>
            <person name="Terasawa K."/>
            <person name="Suzuki Y."/>
            <person name="Ishii Y."/>
            <person name="Asakawa S."/>
            <person name="Takano H."/>
            <person name="Ohta N."/>
            <person name="Kuroiwa H."/>
            <person name="Tanaka K."/>
            <person name="Shimizu N."/>
            <person name="Sugano S."/>
            <person name="Sato N."/>
            <person name="Nozaki H."/>
            <person name="Ogasawara N."/>
            <person name="Kohara Y."/>
            <person name="Kuroiwa T."/>
        </authorList>
    </citation>
    <scope>NUCLEOTIDE SEQUENCE [LARGE SCALE GENOMIC DNA]</scope>
    <source>
        <strain evidence="3 4">10D</strain>
    </source>
</reference>
<accession>M1V451</accession>
<organism evidence="3 4">
    <name type="scientific">Cyanidioschyzon merolae (strain NIES-3377 / 10D)</name>
    <name type="common">Unicellular red alga</name>
    <dbReference type="NCBI Taxonomy" id="280699"/>
    <lineage>
        <taxon>Eukaryota</taxon>
        <taxon>Rhodophyta</taxon>
        <taxon>Bangiophyceae</taxon>
        <taxon>Cyanidiales</taxon>
        <taxon>Cyanidiaceae</taxon>
        <taxon>Cyanidioschyzon</taxon>
    </lineage>
</organism>
<feature type="domain" description="Rab-GAP TBC" evidence="2">
    <location>
        <begin position="108"/>
        <end position="304"/>
    </location>
</feature>
<gene>
    <name evidence="3" type="ORF">CYME_CMD055C</name>
</gene>
<evidence type="ECO:0000313" key="4">
    <source>
        <dbReference type="Proteomes" id="UP000007014"/>
    </source>
</evidence>
<protein>
    <submittedName>
        <fullName evidence="3">Similar to mitotic check point protein BUB2</fullName>
    </submittedName>
</protein>
<evidence type="ECO:0000313" key="3">
    <source>
        <dbReference type="EMBL" id="BAM79140.1"/>
    </source>
</evidence>
<dbReference type="InterPro" id="IPR035969">
    <property type="entry name" value="Rab-GAP_TBC_sf"/>
</dbReference>
<reference evidence="3 4" key="2">
    <citation type="journal article" date="2007" name="BMC Biol.">
        <title>A 100%-complete sequence reveals unusually simple genomic features in the hot-spring red alga Cyanidioschyzon merolae.</title>
        <authorList>
            <person name="Nozaki H."/>
            <person name="Takano H."/>
            <person name="Misumi O."/>
            <person name="Terasawa K."/>
            <person name="Matsuzaki M."/>
            <person name="Maruyama S."/>
            <person name="Nishida K."/>
            <person name="Yagisawa F."/>
            <person name="Yoshida Y."/>
            <person name="Fujiwara T."/>
            <person name="Takio S."/>
            <person name="Tamura K."/>
            <person name="Chung S.J."/>
            <person name="Nakamura S."/>
            <person name="Kuroiwa H."/>
            <person name="Tanaka K."/>
            <person name="Sato N."/>
            <person name="Kuroiwa T."/>
        </authorList>
    </citation>
    <scope>NUCLEOTIDE SEQUENCE [LARGE SCALE GENOMIC DNA]</scope>
    <source>
        <strain evidence="3 4">10D</strain>
    </source>
</reference>
<sequence>MSGSALERLSSETTDSSRSSPTCKYDRRGASLGRAVGSTGMAATATEQSAGWQDALREANASALRKWLASGRLLPSEASDVLDVSGELCGSNRLEGTQVVACQSLFPKELRTPRGASWLLLSQRPRNDARSTVPSYVDLLDSIGTSFARYKQLWEKIEQDIPRTFRGCDTVRHRVPPEALARVLLAVAVHNNQTYVQGMNLYAASFLHVLPEPEAFRLLVCLVEDYAPRYLQVNSVAGAYEGCRLAARTIQHVDQELATMLSGDPLGLERALLVHGFPAVLSFSLCIPPFEDAMPLLDWILAFGAHFGVVFVVARLRCAREQLLSRTVTVKEVLNPRKEQDAFRIPPAAIIRESLKIVAQLPAHLWQQLQKHPLDA</sequence>
<keyword evidence="4" id="KW-1185">Reference proteome</keyword>
<dbReference type="PANTHER" id="PTHR22957:SF263">
    <property type="entry name" value="MITOTIC CHECK POINT PROTEIN BUB2"/>
    <property type="match status" value="1"/>
</dbReference>
<proteinExistence type="predicted"/>
<dbReference type="GeneID" id="16992609"/>
<dbReference type="SMART" id="SM00164">
    <property type="entry name" value="TBC"/>
    <property type="match status" value="1"/>
</dbReference>
<dbReference type="AlphaFoldDB" id="M1V451"/>
<evidence type="ECO:0000256" key="1">
    <source>
        <dbReference type="SAM" id="MobiDB-lite"/>
    </source>
</evidence>
<dbReference type="PROSITE" id="PS50086">
    <property type="entry name" value="TBC_RABGAP"/>
    <property type="match status" value="1"/>
</dbReference>
<dbReference type="InterPro" id="IPR000195">
    <property type="entry name" value="Rab-GAP-TBC_dom"/>
</dbReference>
<dbReference type="Proteomes" id="UP000007014">
    <property type="component" value="Chromosome 4"/>
</dbReference>
<feature type="region of interest" description="Disordered" evidence="1">
    <location>
        <begin position="1"/>
        <end position="28"/>
    </location>
</feature>
<name>M1V451_CYAM1</name>
<dbReference type="RefSeq" id="XP_005535426.1">
    <property type="nucleotide sequence ID" value="XM_005535369.1"/>
</dbReference>
<dbReference type="Gene3D" id="1.10.8.270">
    <property type="entry name" value="putative rabgap domain of human tbc1 domain family member 14 like domains"/>
    <property type="match status" value="1"/>
</dbReference>
<evidence type="ECO:0000259" key="2">
    <source>
        <dbReference type="PROSITE" id="PS50086"/>
    </source>
</evidence>
<dbReference type="PANTHER" id="PTHR22957">
    <property type="entry name" value="TBC1 DOMAIN FAMILY MEMBER GTPASE-ACTIVATING PROTEIN"/>
    <property type="match status" value="1"/>
</dbReference>
<dbReference type="OrthoDB" id="10263206at2759"/>
<feature type="compositionally biased region" description="Low complexity" evidence="1">
    <location>
        <begin position="1"/>
        <end position="20"/>
    </location>
</feature>
<dbReference type="GO" id="GO:0005096">
    <property type="term" value="F:GTPase activator activity"/>
    <property type="evidence" value="ECO:0007669"/>
    <property type="project" value="TreeGrafter"/>
</dbReference>
<dbReference type="STRING" id="280699.M1V451"/>
<dbReference type="SUPFAM" id="SSF47923">
    <property type="entry name" value="Ypt/Rab-GAP domain of gyp1p"/>
    <property type="match status" value="1"/>
</dbReference>
<dbReference type="Pfam" id="PF00566">
    <property type="entry name" value="RabGAP-TBC"/>
    <property type="match status" value="1"/>
</dbReference>
<dbReference type="KEGG" id="cme:CYME_CMD055C"/>
<dbReference type="EMBL" id="AP006486">
    <property type="protein sequence ID" value="BAM79140.1"/>
    <property type="molecule type" value="Genomic_DNA"/>
</dbReference>
<dbReference type="eggNOG" id="KOG2058">
    <property type="taxonomic scope" value="Eukaryota"/>
</dbReference>